<feature type="region of interest" description="Disordered" evidence="8">
    <location>
        <begin position="1"/>
        <end position="21"/>
    </location>
</feature>
<keyword evidence="3 7" id="KW-0819">tRNA processing</keyword>
<dbReference type="GO" id="GO:0006364">
    <property type="term" value="P:rRNA processing"/>
    <property type="evidence" value="ECO:0007669"/>
    <property type="project" value="TreeGrafter"/>
</dbReference>
<dbReference type="GO" id="GO:0033204">
    <property type="term" value="F:ribonuclease P RNA binding"/>
    <property type="evidence" value="ECO:0007669"/>
    <property type="project" value="InterPro"/>
</dbReference>
<evidence type="ECO:0000256" key="4">
    <source>
        <dbReference type="ARBA" id="ARBA00022722"/>
    </source>
</evidence>
<dbReference type="GO" id="GO:0004519">
    <property type="term" value="F:endonuclease activity"/>
    <property type="evidence" value="ECO:0007669"/>
    <property type="project" value="UniProtKB-KW"/>
</dbReference>
<evidence type="ECO:0000256" key="3">
    <source>
        <dbReference type="ARBA" id="ARBA00022694"/>
    </source>
</evidence>
<reference evidence="9" key="1">
    <citation type="submission" date="2010-04" db="EMBL/GenBank/DDBJ databases">
        <authorList>
            <person name="Reid K.E."/>
            <person name="Liao N."/>
            <person name="Chan S."/>
            <person name="Docking R."/>
            <person name="Taylor G."/>
            <person name="Moore R."/>
            <person name="Mayo M."/>
            <person name="Munro S."/>
            <person name="King J."/>
            <person name="Yanchuk A."/>
            <person name="Holt R."/>
            <person name="Jones S."/>
            <person name="Marra M."/>
            <person name="Ritland C.E."/>
            <person name="Ritland K."/>
            <person name="Bohlmann J."/>
        </authorList>
    </citation>
    <scope>NUCLEOTIDE SEQUENCE</scope>
    <source>
        <tissue evidence="9">Bud</tissue>
    </source>
</reference>
<evidence type="ECO:0000256" key="7">
    <source>
        <dbReference type="PIRNR" id="PIRNR027081"/>
    </source>
</evidence>
<keyword evidence="4" id="KW-0540">Nuclease</keyword>
<evidence type="ECO:0000256" key="6">
    <source>
        <dbReference type="ARBA" id="ARBA00022801"/>
    </source>
</evidence>
<dbReference type="GO" id="GO:0016787">
    <property type="term" value="F:hydrolase activity"/>
    <property type="evidence" value="ECO:0007669"/>
    <property type="project" value="UniProtKB-KW"/>
</dbReference>
<keyword evidence="7" id="KW-0539">Nucleus</keyword>
<dbReference type="SUPFAM" id="SSF101744">
    <property type="entry name" value="Rof/RNase P subunit-like"/>
    <property type="match status" value="1"/>
</dbReference>
<dbReference type="AlphaFoldDB" id="D5A9N1"/>
<accession>D5A9N1</accession>
<comment type="function">
    <text evidence="7">Component of ribonuclease P, a ribonucleoprotein complex that generates mature tRNA molecules by cleaving their 5'-ends.</text>
</comment>
<comment type="subcellular location">
    <subcellularLocation>
        <location evidence="7">Nucleus</location>
        <location evidence="7">Nucleolus</location>
    </subcellularLocation>
</comment>
<dbReference type="EMBL" id="BT122903">
    <property type="protein sequence ID" value="ADE76250.1"/>
    <property type="molecule type" value="mRNA"/>
</dbReference>
<dbReference type="GO" id="GO:0000172">
    <property type="term" value="C:ribonuclease MRP complex"/>
    <property type="evidence" value="ECO:0007669"/>
    <property type="project" value="InterPro"/>
</dbReference>
<dbReference type="InterPro" id="IPR002730">
    <property type="entry name" value="Rpp29/RNP1"/>
</dbReference>
<evidence type="ECO:0000256" key="8">
    <source>
        <dbReference type="SAM" id="MobiDB-lite"/>
    </source>
</evidence>
<dbReference type="InterPro" id="IPR016848">
    <property type="entry name" value="RNase_P/MRP_Rpp29-subunit"/>
</dbReference>
<dbReference type="GO" id="GO:0030677">
    <property type="term" value="C:ribonuclease P complex"/>
    <property type="evidence" value="ECO:0007669"/>
    <property type="project" value="UniProtKB-UniRule"/>
</dbReference>
<dbReference type="InterPro" id="IPR036980">
    <property type="entry name" value="RNase_P/MRP_Rpp29_sf"/>
</dbReference>
<feature type="compositionally biased region" description="Low complexity" evidence="8">
    <location>
        <begin position="1"/>
        <end position="12"/>
    </location>
</feature>
<evidence type="ECO:0000256" key="2">
    <source>
        <dbReference type="ARBA" id="ARBA00022490"/>
    </source>
</evidence>
<dbReference type="PIRSF" id="PIRSF027081">
    <property type="entry name" value="RNase_P/MRP_p29_subunit"/>
    <property type="match status" value="1"/>
</dbReference>
<organism evidence="9">
    <name type="scientific">Picea sitchensis</name>
    <name type="common">Sitka spruce</name>
    <name type="synonym">Pinus sitchensis</name>
    <dbReference type="NCBI Taxonomy" id="3332"/>
    <lineage>
        <taxon>Eukaryota</taxon>
        <taxon>Viridiplantae</taxon>
        <taxon>Streptophyta</taxon>
        <taxon>Embryophyta</taxon>
        <taxon>Tracheophyta</taxon>
        <taxon>Spermatophyta</taxon>
        <taxon>Pinopsida</taxon>
        <taxon>Pinidae</taxon>
        <taxon>Conifers I</taxon>
        <taxon>Pinales</taxon>
        <taxon>Pinaceae</taxon>
        <taxon>Picea</taxon>
    </lineage>
</organism>
<sequence length="264" mass="29968">MASSPSQSRYQSPPYPSASKLSDSMCYAAYAASLKYSEANDPVYNQLCQPIHENLLGPNSQIHEERVGGDTIKGILHDILLSGDGADNYTRGASDINVQDKFVFFDNPTFQGNASAKARLRALRSRGKRSQKHMSMRQHRQCGSFDFPRKYQRYDIFLPMHEMWKEYIGELLRNCRKKSIEQCLLAADFHGAILAVVESKNKSFIGVQGIMVRETVNTFGILTSENKFRVVPKKGSVFIFQFDFWRVTLHGDKLPSRKLNQADT</sequence>
<comment type="subunit">
    <text evidence="7">Component of nuclear RNase P and RNase MRP.</text>
</comment>
<dbReference type="SMART" id="SM00538">
    <property type="entry name" value="POP4"/>
    <property type="match status" value="1"/>
</dbReference>
<protein>
    <recommendedName>
        <fullName evidence="7">Ribonuclease P protein subunit p29</fullName>
    </recommendedName>
</protein>
<dbReference type="Pfam" id="PF01868">
    <property type="entry name" value="RNase_P-MRP_p29"/>
    <property type="match status" value="1"/>
</dbReference>
<dbReference type="InterPro" id="IPR023534">
    <property type="entry name" value="Rof/RNase_P-like"/>
</dbReference>
<dbReference type="Gene3D" id="2.30.30.210">
    <property type="entry name" value="Ribonuclease P/MRP, subunit p29"/>
    <property type="match status" value="1"/>
</dbReference>
<dbReference type="GO" id="GO:0001682">
    <property type="term" value="P:tRNA 5'-leader removal"/>
    <property type="evidence" value="ECO:0007669"/>
    <property type="project" value="InterPro"/>
</dbReference>
<dbReference type="GO" id="GO:0005730">
    <property type="term" value="C:nucleolus"/>
    <property type="evidence" value="ECO:0007669"/>
    <property type="project" value="UniProtKB-SubCell"/>
</dbReference>
<comment type="similarity">
    <text evidence="1">Belongs to the eukaryotic/archaeal RNase P protein component 1 family.</text>
</comment>
<evidence type="ECO:0000313" key="9">
    <source>
        <dbReference type="EMBL" id="ADE76250.1"/>
    </source>
</evidence>
<name>D5A9N1_PICSI</name>
<keyword evidence="6" id="KW-0378">Hydrolase</keyword>
<proteinExistence type="evidence at transcript level"/>
<dbReference type="PANTHER" id="PTHR13348">
    <property type="entry name" value="RIBONUCLEASE P SUBUNIT P29"/>
    <property type="match status" value="1"/>
</dbReference>
<evidence type="ECO:0000256" key="5">
    <source>
        <dbReference type="ARBA" id="ARBA00022759"/>
    </source>
</evidence>
<keyword evidence="2" id="KW-0963">Cytoplasm</keyword>
<dbReference type="OMA" id="MKQHKKF"/>
<dbReference type="PANTHER" id="PTHR13348:SF0">
    <property type="entry name" value="RIBONUCLEASE P PROTEIN SUBUNIT P29"/>
    <property type="match status" value="1"/>
</dbReference>
<evidence type="ECO:0000256" key="1">
    <source>
        <dbReference type="ARBA" id="ARBA00006181"/>
    </source>
</evidence>
<dbReference type="InterPro" id="IPR023538">
    <property type="entry name" value="RNP1"/>
</dbReference>
<keyword evidence="5" id="KW-0255">Endonuclease</keyword>
<dbReference type="HAMAP" id="MF_00754">
    <property type="entry name" value="RNase_P_1"/>
    <property type="match status" value="1"/>
</dbReference>